<feature type="signal peptide" evidence="1">
    <location>
        <begin position="1"/>
        <end position="19"/>
    </location>
</feature>
<reference evidence="2 3" key="1">
    <citation type="journal article" date="2017" name="Nat. Commun.">
        <title>In situ click chemistry generation of cyclooxygenase-2 inhibitors.</title>
        <authorList>
            <person name="Bhardwaj A."/>
            <person name="Kaur J."/>
            <person name="Wuest M."/>
            <person name="Wuest F."/>
        </authorList>
    </citation>
    <scope>NUCLEOTIDE SEQUENCE [LARGE SCALE GENOMIC DNA]</scope>
    <source>
        <strain evidence="2">S2_018_000_R2_106</strain>
    </source>
</reference>
<dbReference type="EMBL" id="VAFM01000001">
    <property type="protein sequence ID" value="TKW61165.1"/>
    <property type="molecule type" value="Genomic_DNA"/>
</dbReference>
<keyword evidence="1" id="KW-0732">Signal</keyword>
<gene>
    <name evidence="2" type="ORF">DI628_00615</name>
</gene>
<evidence type="ECO:0000313" key="3">
    <source>
        <dbReference type="Proteomes" id="UP000320948"/>
    </source>
</evidence>
<accession>A0A6N4RAU2</accession>
<feature type="chain" id="PRO_5026943500" evidence="1">
    <location>
        <begin position="20"/>
        <end position="167"/>
    </location>
</feature>
<sequence length="167" mass="17032">MKKLALTAALLAVPFMTNAQDKAQGSGPSPYTECGIGAALFPNVAWAAVTSNAIWDLGTTALSSASMSPEMCNAKKVKTATLIIETLEAMEADVASGGGAYTTALADTMGCDSASRSAIVAETRANYANVVAQGNYSTQSRQERAAGLYNSVKAATKAVAPNCAVSL</sequence>
<evidence type="ECO:0000313" key="2">
    <source>
        <dbReference type="EMBL" id="TKW61165.1"/>
    </source>
</evidence>
<dbReference type="InterPro" id="IPR021383">
    <property type="entry name" value="DUF3015"/>
</dbReference>
<name>A0A6N4RAU2_BLAVI</name>
<organism evidence="2 3">
    <name type="scientific">Blastochloris viridis</name>
    <name type="common">Rhodopseudomonas viridis</name>
    <dbReference type="NCBI Taxonomy" id="1079"/>
    <lineage>
        <taxon>Bacteria</taxon>
        <taxon>Pseudomonadati</taxon>
        <taxon>Pseudomonadota</taxon>
        <taxon>Alphaproteobacteria</taxon>
        <taxon>Hyphomicrobiales</taxon>
        <taxon>Blastochloridaceae</taxon>
        <taxon>Blastochloris</taxon>
    </lineage>
</organism>
<protein>
    <submittedName>
        <fullName evidence="2">DUF3015 domain-containing protein</fullName>
    </submittedName>
</protein>
<proteinExistence type="predicted"/>
<dbReference type="AlphaFoldDB" id="A0A6N4RAU2"/>
<dbReference type="Pfam" id="PF11220">
    <property type="entry name" value="DUF3015"/>
    <property type="match status" value="1"/>
</dbReference>
<dbReference type="Proteomes" id="UP000320948">
    <property type="component" value="Unassembled WGS sequence"/>
</dbReference>
<evidence type="ECO:0000256" key="1">
    <source>
        <dbReference type="SAM" id="SignalP"/>
    </source>
</evidence>
<comment type="caution">
    <text evidence="2">The sequence shown here is derived from an EMBL/GenBank/DDBJ whole genome shotgun (WGS) entry which is preliminary data.</text>
</comment>